<feature type="chain" id="PRO_5002112153" description="Ion transport domain-containing protein" evidence="1">
    <location>
        <begin position="22"/>
        <end position="85"/>
    </location>
</feature>
<organism evidence="2">
    <name type="scientific">Arion vulgaris</name>
    <dbReference type="NCBI Taxonomy" id="1028688"/>
    <lineage>
        <taxon>Eukaryota</taxon>
        <taxon>Metazoa</taxon>
        <taxon>Spiralia</taxon>
        <taxon>Lophotrochozoa</taxon>
        <taxon>Mollusca</taxon>
        <taxon>Gastropoda</taxon>
        <taxon>Heterobranchia</taxon>
        <taxon>Euthyneura</taxon>
        <taxon>Panpulmonata</taxon>
        <taxon>Eupulmonata</taxon>
        <taxon>Stylommatophora</taxon>
        <taxon>Helicina</taxon>
        <taxon>Arionoidea</taxon>
        <taxon>Arionidae</taxon>
        <taxon>Arion</taxon>
    </lineage>
</organism>
<reference evidence="2" key="1">
    <citation type="submission" date="2014-12" db="EMBL/GenBank/DDBJ databases">
        <title>Insight into the proteome of Arion vulgaris.</title>
        <authorList>
            <person name="Aradska J."/>
            <person name="Bulat T."/>
            <person name="Smidak R."/>
            <person name="Sarate P."/>
            <person name="Gangsoo J."/>
            <person name="Sialana F."/>
            <person name="Bilban M."/>
            <person name="Lubec G."/>
        </authorList>
    </citation>
    <scope>NUCLEOTIDE SEQUENCE</scope>
    <source>
        <tissue evidence="2">Skin</tissue>
    </source>
</reference>
<accession>A0A0B7C742</accession>
<evidence type="ECO:0000313" key="2">
    <source>
        <dbReference type="EMBL" id="CEL00260.1"/>
    </source>
</evidence>
<protein>
    <recommendedName>
        <fullName evidence="3">Ion transport domain-containing protein</fullName>
    </recommendedName>
</protein>
<name>A0A0B7C742_9EUPU</name>
<proteinExistence type="predicted"/>
<sequence length="85" mass="9588">NIFETLFSLCIVTALIGNSMAGVGRSVEEMSIFSKREINDMKLLRMLRLGKRRLVDTSTDDIGASSVSNSRLYFRPANRGGRYQR</sequence>
<keyword evidence="1" id="KW-0732">Signal</keyword>
<evidence type="ECO:0000256" key="1">
    <source>
        <dbReference type="SAM" id="SignalP"/>
    </source>
</evidence>
<dbReference type="EMBL" id="HACG01053389">
    <property type="protein sequence ID" value="CEL00260.1"/>
    <property type="molecule type" value="Transcribed_RNA"/>
</dbReference>
<dbReference type="AlphaFoldDB" id="A0A0B7C742"/>
<feature type="non-terminal residue" evidence="2">
    <location>
        <position position="1"/>
    </location>
</feature>
<evidence type="ECO:0008006" key="3">
    <source>
        <dbReference type="Google" id="ProtNLM"/>
    </source>
</evidence>
<feature type="signal peptide" evidence="1">
    <location>
        <begin position="1"/>
        <end position="21"/>
    </location>
</feature>
<gene>
    <name evidence="2" type="primary">ORF223267</name>
</gene>